<dbReference type="RefSeq" id="WP_347922309.1">
    <property type="nucleotide sequence ID" value="NZ_CP157199.1"/>
</dbReference>
<name>A0AAU7BP32_9FLAO</name>
<dbReference type="PROSITE" id="PS51257">
    <property type="entry name" value="PROKAR_LIPOPROTEIN"/>
    <property type="match status" value="1"/>
</dbReference>
<organism evidence="1">
    <name type="scientific">Pontimicrobium sp. SW4</name>
    <dbReference type="NCBI Taxonomy" id="3153519"/>
    <lineage>
        <taxon>Bacteria</taxon>
        <taxon>Pseudomonadati</taxon>
        <taxon>Bacteroidota</taxon>
        <taxon>Flavobacteriia</taxon>
        <taxon>Flavobacteriales</taxon>
        <taxon>Flavobacteriaceae</taxon>
        <taxon>Pontimicrobium</taxon>
    </lineage>
</organism>
<dbReference type="EMBL" id="CP157199">
    <property type="protein sequence ID" value="XBG60122.1"/>
    <property type="molecule type" value="Genomic_DNA"/>
</dbReference>
<reference evidence="1" key="1">
    <citation type="submission" date="2024-05" db="EMBL/GenBank/DDBJ databases">
        <title>Pontimicrobium maritimus sp. nov., isolated form sea water.</title>
        <authorList>
            <person name="Muhammad N."/>
            <person name="Vuong T.Q."/>
            <person name="Han H.L."/>
            <person name="Kim S.-G."/>
        </authorList>
    </citation>
    <scope>NUCLEOTIDE SEQUENCE</scope>
    <source>
        <strain evidence="1">SW4</strain>
    </source>
</reference>
<dbReference type="AlphaFoldDB" id="A0AAU7BP32"/>
<accession>A0AAU7BP32</accession>
<protein>
    <submittedName>
        <fullName evidence="1">Uncharacterized protein</fullName>
    </submittedName>
</protein>
<proteinExistence type="predicted"/>
<evidence type="ECO:0000313" key="1">
    <source>
        <dbReference type="EMBL" id="XBG60122.1"/>
    </source>
</evidence>
<sequence length="167" mass="19008">MKQFTLSLIFLVLLASCSTDNDERYDITTYYFAKQSKIALTTEDTNTFANIVYGENLVFKYNLIKADNPNIQDDEYSERLIFEIDPSVTEFTYNAEDIIQANAYFNQYCFCANIGSIPITAGTIQGTKINADDWLVSINISFEINGEPQSRSINKVFSNIATFQQSY</sequence>
<gene>
    <name evidence="1" type="ORF">ABGB03_09670</name>
</gene>